<reference evidence="1 2" key="1">
    <citation type="journal article" date="2000" name="Nucleic Acids Res.">
        <title>Complete genome sequence of the alkaliphilic bacterium Bacillus halodurans and genomic sequence comparison with Bacillus subtilis.</title>
        <authorList>
            <person name="Takami H."/>
            <person name="Nakasone K."/>
            <person name="Takaki Y."/>
            <person name="Maeno G."/>
            <person name="Sasaki R."/>
            <person name="Masui N."/>
            <person name="Fuji F."/>
            <person name="Hirama C."/>
            <person name="Nakamura Y."/>
            <person name="Ogasawara N."/>
            <person name="Kuhara S."/>
            <person name="Horikoshi K."/>
        </authorList>
    </citation>
    <scope>NUCLEOTIDE SEQUENCE [LARGE SCALE GENOMIC DNA]</scope>
    <source>
        <strain evidence="2">ATCC BAA-125 / DSM 18197 / FERM 7344 / JCM 9153 / C-125</strain>
    </source>
</reference>
<dbReference type="HOGENOM" id="CLU_3418726_0_0_9"/>
<evidence type="ECO:0000313" key="2">
    <source>
        <dbReference type="Proteomes" id="UP000001258"/>
    </source>
</evidence>
<organism evidence="1 2">
    <name type="scientific">Halalkalibacterium halodurans (strain ATCC BAA-125 / DSM 18197 / FERM 7344 / JCM 9153 / C-125)</name>
    <name type="common">Bacillus halodurans</name>
    <dbReference type="NCBI Taxonomy" id="272558"/>
    <lineage>
        <taxon>Bacteria</taxon>
        <taxon>Bacillati</taxon>
        <taxon>Bacillota</taxon>
        <taxon>Bacilli</taxon>
        <taxon>Bacillales</taxon>
        <taxon>Bacillaceae</taxon>
        <taxon>Halalkalibacterium (ex Joshi et al. 2022)</taxon>
    </lineage>
</organism>
<gene>
    <name evidence="1" type="ordered locus">BH3334</name>
</gene>
<proteinExistence type="predicted"/>
<dbReference type="STRING" id="272558.gene:10729246"/>
<dbReference type="KEGG" id="bha:BH3334"/>
<dbReference type="Proteomes" id="UP000001258">
    <property type="component" value="Chromosome"/>
</dbReference>
<accession>Q9K7M7</accession>
<dbReference type="EMBL" id="BA000004">
    <property type="protein sequence ID" value="BAB07053.1"/>
    <property type="molecule type" value="Genomic_DNA"/>
</dbReference>
<name>Q9K7M7_HALH5</name>
<evidence type="ECO:0000313" key="1">
    <source>
        <dbReference type="EMBL" id="BAB07053.1"/>
    </source>
</evidence>
<keyword evidence="2" id="KW-1185">Reference proteome</keyword>
<dbReference type="PIR" id="F84066">
    <property type="entry name" value="F84066"/>
</dbReference>
<dbReference type="AlphaFoldDB" id="Q9K7M7"/>
<sequence>MNLSMIVQKQNIFIDWSTIYLNLLS</sequence>
<protein>
    <submittedName>
        <fullName evidence="1">BH3334 protein</fullName>
    </submittedName>
</protein>